<dbReference type="GO" id="GO:0007059">
    <property type="term" value="P:chromosome segregation"/>
    <property type="evidence" value="ECO:0007669"/>
    <property type="project" value="UniProtKB-UniRule"/>
</dbReference>
<dbReference type="EMBL" id="CP036274">
    <property type="protein sequence ID" value="QDU30224.1"/>
    <property type="molecule type" value="Genomic_DNA"/>
</dbReference>
<dbReference type="NCBIfam" id="TIGR02224">
    <property type="entry name" value="recomb_XerC"/>
    <property type="match status" value="1"/>
</dbReference>
<evidence type="ECO:0000256" key="7">
    <source>
        <dbReference type="ARBA" id="ARBA00023125"/>
    </source>
</evidence>
<evidence type="ECO:0000313" key="15">
    <source>
        <dbReference type="Proteomes" id="UP000315017"/>
    </source>
</evidence>
<name>A0A517YJ34_9BACT</name>
<feature type="active site" evidence="10">
    <location>
        <position position="180"/>
    </location>
</feature>
<dbReference type="PROSITE" id="PS51898">
    <property type="entry name" value="TYR_RECOMBINASE"/>
    <property type="match status" value="1"/>
</dbReference>
<dbReference type="GO" id="GO:0006313">
    <property type="term" value="P:DNA transposition"/>
    <property type="evidence" value="ECO:0007669"/>
    <property type="project" value="UniProtKB-UniRule"/>
</dbReference>
<dbReference type="InterPro" id="IPR011010">
    <property type="entry name" value="DNA_brk_join_enz"/>
</dbReference>
<evidence type="ECO:0000313" key="14">
    <source>
        <dbReference type="EMBL" id="QDU30224.1"/>
    </source>
</evidence>
<dbReference type="InterPro" id="IPR011931">
    <property type="entry name" value="Recomb_XerC"/>
</dbReference>
<evidence type="ECO:0000256" key="6">
    <source>
        <dbReference type="ARBA" id="ARBA00022908"/>
    </source>
</evidence>
<keyword evidence="6 10" id="KW-0229">DNA integration</keyword>
<dbReference type="InterPro" id="IPR013762">
    <property type="entry name" value="Integrase-like_cat_sf"/>
</dbReference>
<dbReference type="CDD" id="cd00798">
    <property type="entry name" value="INT_XerDC_C"/>
    <property type="match status" value="1"/>
</dbReference>
<feature type="active site" evidence="10">
    <location>
        <position position="255"/>
    </location>
</feature>
<dbReference type="PANTHER" id="PTHR30349:SF77">
    <property type="entry name" value="TYROSINE RECOMBINASE XERC"/>
    <property type="match status" value="1"/>
</dbReference>
<dbReference type="Gene3D" id="1.10.150.130">
    <property type="match status" value="1"/>
</dbReference>
<dbReference type="SUPFAM" id="SSF56349">
    <property type="entry name" value="DNA breaking-rejoining enzymes"/>
    <property type="match status" value="1"/>
</dbReference>
<keyword evidence="15" id="KW-1185">Reference proteome</keyword>
<sequence>MDIGQVPTMKAAIDQFLQFLTVERNAADLTVKSYREDLVALDEYLGQAYQRPADPAEITPLDLRGYVSAMHEAGYAKTSISRRLASLRTFFKFAQREGIAQNNPAKPLRNPRPDRKLPHFLSGDEIGQLLDAPPAGQTMGLRDRAILEVTYSAGLRVSEVVGMNSGDLDLTESIVRIRGKGRKERLAPLGSFAIAALRRWLKVRVLSPKEKQGPLAPVFTNKFGRRLTTRSVARMLEKYLKTTGLDLRTTPHTLRHSFATHLLDRGADIRSVQELLGHKSLVTTQIYTHVSTAGLKAVYERAHPRARVS</sequence>
<evidence type="ECO:0000256" key="5">
    <source>
        <dbReference type="ARBA" id="ARBA00022829"/>
    </source>
</evidence>
<evidence type="ECO:0000256" key="11">
    <source>
        <dbReference type="NCBIfam" id="TIGR02224"/>
    </source>
</evidence>
<evidence type="ECO:0000256" key="9">
    <source>
        <dbReference type="ARBA" id="ARBA00023306"/>
    </source>
</evidence>
<accession>A0A517YJ34</accession>
<keyword evidence="5 10" id="KW-0159">Chromosome partition</keyword>
<dbReference type="KEGG" id="aagg:ETAA8_53430"/>
<keyword evidence="7 10" id="KW-0238">DNA-binding</keyword>
<dbReference type="InterPro" id="IPR050090">
    <property type="entry name" value="Tyrosine_recombinase_XerCD"/>
</dbReference>
<keyword evidence="3 10" id="KW-0963">Cytoplasm</keyword>
<dbReference type="GO" id="GO:0003677">
    <property type="term" value="F:DNA binding"/>
    <property type="evidence" value="ECO:0007669"/>
    <property type="project" value="UniProtKB-UniRule"/>
</dbReference>
<feature type="active site" evidence="10">
    <location>
        <position position="278"/>
    </location>
</feature>
<dbReference type="NCBIfam" id="NF001399">
    <property type="entry name" value="PRK00283.1"/>
    <property type="match status" value="1"/>
</dbReference>
<comment type="function">
    <text evidence="10">Site-specific tyrosine recombinase, which acts by catalyzing the cutting and rejoining of the recombining DNA molecules. The XerC-XerD complex is essential to convert dimers of the bacterial chromosome into monomers to permit their segregation at cell division. It also contributes to the segregational stability of plasmids.</text>
</comment>
<dbReference type="InterPro" id="IPR044068">
    <property type="entry name" value="CB"/>
</dbReference>
<keyword evidence="9 10" id="KW-0131">Cell cycle</keyword>
<dbReference type="InterPro" id="IPR002104">
    <property type="entry name" value="Integrase_catalytic"/>
</dbReference>
<dbReference type="GO" id="GO:0051301">
    <property type="term" value="P:cell division"/>
    <property type="evidence" value="ECO:0007669"/>
    <property type="project" value="UniProtKB-UniRule"/>
</dbReference>
<evidence type="ECO:0000256" key="8">
    <source>
        <dbReference type="ARBA" id="ARBA00023172"/>
    </source>
</evidence>
<dbReference type="Proteomes" id="UP000315017">
    <property type="component" value="Chromosome"/>
</dbReference>
<dbReference type="AlphaFoldDB" id="A0A517YJ34"/>
<feature type="active site" evidence="10">
    <location>
        <position position="252"/>
    </location>
</feature>
<dbReference type="Pfam" id="PF02899">
    <property type="entry name" value="Phage_int_SAM_1"/>
    <property type="match status" value="1"/>
</dbReference>
<evidence type="ECO:0000259" key="12">
    <source>
        <dbReference type="PROSITE" id="PS51898"/>
    </source>
</evidence>
<feature type="active site" description="O-(3'-phospho-DNA)-tyrosine intermediate" evidence="10">
    <location>
        <position position="287"/>
    </location>
</feature>
<evidence type="ECO:0000256" key="1">
    <source>
        <dbReference type="ARBA" id="ARBA00004496"/>
    </source>
</evidence>
<proteinExistence type="inferred from homology"/>
<dbReference type="InterPro" id="IPR010998">
    <property type="entry name" value="Integrase_recombinase_N"/>
</dbReference>
<evidence type="ECO:0000256" key="2">
    <source>
        <dbReference type="ARBA" id="ARBA00006657"/>
    </source>
</evidence>
<dbReference type="HAMAP" id="MF_01808">
    <property type="entry name" value="Recomb_XerC_XerD"/>
    <property type="match status" value="1"/>
</dbReference>
<organism evidence="14 15">
    <name type="scientific">Anatilimnocola aggregata</name>
    <dbReference type="NCBI Taxonomy" id="2528021"/>
    <lineage>
        <taxon>Bacteria</taxon>
        <taxon>Pseudomonadati</taxon>
        <taxon>Planctomycetota</taxon>
        <taxon>Planctomycetia</taxon>
        <taxon>Pirellulales</taxon>
        <taxon>Pirellulaceae</taxon>
        <taxon>Anatilimnocola</taxon>
    </lineage>
</organism>
<keyword evidence="8 10" id="KW-0233">DNA recombination</keyword>
<dbReference type="InterPro" id="IPR023009">
    <property type="entry name" value="Tyrosine_recombinase_XerC/XerD"/>
</dbReference>
<evidence type="ECO:0000259" key="13">
    <source>
        <dbReference type="PROSITE" id="PS51900"/>
    </source>
</evidence>
<protein>
    <recommendedName>
        <fullName evidence="10 11">Tyrosine recombinase XerC</fullName>
    </recommendedName>
</protein>
<comment type="subunit">
    <text evidence="10">Forms a cyclic heterotetrameric complex composed of two molecules of XerC and two molecules of XerD.</text>
</comment>
<keyword evidence="4 10" id="KW-0132">Cell division</keyword>
<dbReference type="InterPro" id="IPR004107">
    <property type="entry name" value="Integrase_SAM-like_N"/>
</dbReference>
<feature type="domain" description="Tyr recombinase" evidence="12">
    <location>
        <begin position="116"/>
        <end position="300"/>
    </location>
</feature>
<evidence type="ECO:0000256" key="10">
    <source>
        <dbReference type="HAMAP-Rule" id="MF_01808"/>
    </source>
</evidence>
<dbReference type="GO" id="GO:0009037">
    <property type="term" value="F:tyrosine-based site-specific recombinase activity"/>
    <property type="evidence" value="ECO:0007669"/>
    <property type="project" value="UniProtKB-UniRule"/>
</dbReference>
<reference evidence="14 15" key="1">
    <citation type="submission" date="2019-02" db="EMBL/GenBank/DDBJ databases">
        <title>Deep-cultivation of Planctomycetes and their phenomic and genomic characterization uncovers novel biology.</title>
        <authorList>
            <person name="Wiegand S."/>
            <person name="Jogler M."/>
            <person name="Boedeker C."/>
            <person name="Pinto D."/>
            <person name="Vollmers J."/>
            <person name="Rivas-Marin E."/>
            <person name="Kohn T."/>
            <person name="Peeters S.H."/>
            <person name="Heuer A."/>
            <person name="Rast P."/>
            <person name="Oberbeckmann S."/>
            <person name="Bunk B."/>
            <person name="Jeske O."/>
            <person name="Meyerdierks A."/>
            <person name="Storesund J.E."/>
            <person name="Kallscheuer N."/>
            <person name="Luecker S."/>
            <person name="Lage O.M."/>
            <person name="Pohl T."/>
            <person name="Merkel B.J."/>
            <person name="Hornburger P."/>
            <person name="Mueller R.-W."/>
            <person name="Bruemmer F."/>
            <person name="Labrenz M."/>
            <person name="Spormann A.M."/>
            <person name="Op den Camp H."/>
            <person name="Overmann J."/>
            <person name="Amann R."/>
            <person name="Jetten M.S.M."/>
            <person name="Mascher T."/>
            <person name="Medema M.H."/>
            <person name="Devos D.P."/>
            <person name="Kaster A.-K."/>
            <person name="Ovreas L."/>
            <person name="Rohde M."/>
            <person name="Galperin M.Y."/>
            <person name="Jogler C."/>
        </authorList>
    </citation>
    <scope>NUCLEOTIDE SEQUENCE [LARGE SCALE GENOMIC DNA]</scope>
    <source>
        <strain evidence="14 15">ETA_A8</strain>
    </source>
</reference>
<dbReference type="Gene3D" id="1.10.443.10">
    <property type="entry name" value="Intergrase catalytic core"/>
    <property type="match status" value="1"/>
</dbReference>
<feature type="domain" description="Core-binding (CB)" evidence="13">
    <location>
        <begin position="7"/>
        <end position="95"/>
    </location>
</feature>
<evidence type="ECO:0000256" key="3">
    <source>
        <dbReference type="ARBA" id="ARBA00022490"/>
    </source>
</evidence>
<dbReference type="GO" id="GO:0005737">
    <property type="term" value="C:cytoplasm"/>
    <property type="evidence" value="ECO:0007669"/>
    <property type="project" value="UniProtKB-SubCell"/>
</dbReference>
<dbReference type="Pfam" id="PF00589">
    <property type="entry name" value="Phage_integrase"/>
    <property type="match status" value="1"/>
</dbReference>
<evidence type="ECO:0000256" key="4">
    <source>
        <dbReference type="ARBA" id="ARBA00022618"/>
    </source>
</evidence>
<dbReference type="PANTHER" id="PTHR30349">
    <property type="entry name" value="PHAGE INTEGRASE-RELATED"/>
    <property type="match status" value="1"/>
</dbReference>
<gene>
    <name evidence="14" type="primary">xerD_4</name>
    <name evidence="10" type="synonym">xerC</name>
    <name evidence="14" type="ORF">ETAA8_53430</name>
</gene>
<feature type="active site" evidence="10">
    <location>
        <position position="156"/>
    </location>
</feature>
<comment type="subcellular location">
    <subcellularLocation>
        <location evidence="1 10">Cytoplasm</location>
    </subcellularLocation>
</comment>
<comment type="similarity">
    <text evidence="2 10">Belongs to the 'phage' integrase family. XerC subfamily.</text>
</comment>
<dbReference type="PROSITE" id="PS51900">
    <property type="entry name" value="CB"/>
    <property type="match status" value="1"/>
</dbReference>